<dbReference type="PRINTS" id="PR00081">
    <property type="entry name" value="GDHRDH"/>
</dbReference>
<reference evidence="3 4" key="1">
    <citation type="submission" date="2019-06" db="EMBL/GenBank/DDBJ databases">
        <title>Sequencing the genomes of 1000 actinobacteria strains.</title>
        <authorList>
            <person name="Klenk H.-P."/>
        </authorList>
    </citation>
    <scope>NUCLEOTIDE SEQUENCE [LARGE SCALE GENOMIC DNA]</scope>
    <source>
        <strain evidence="3 4">DSM 19828</strain>
    </source>
</reference>
<comment type="caution">
    <text evidence="3">The sequence shown here is derived from an EMBL/GenBank/DDBJ whole genome shotgun (WGS) entry which is preliminary data.</text>
</comment>
<dbReference type="PANTHER" id="PTHR43008">
    <property type="entry name" value="BENZIL REDUCTASE"/>
    <property type="match status" value="1"/>
</dbReference>
<dbReference type="RefSeq" id="WP_141929141.1">
    <property type="nucleotide sequence ID" value="NZ_BAABCI010000001.1"/>
</dbReference>
<dbReference type="CDD" id="cd05233">
    <property type="entry name" value="SDR_c"/>
    <property type="match status" value="1"/>
</dbReference>
<dbReference type="GO" id="GO:0050664">
    <property type="term" value="F:oxidoreductase activity, acting on NAD(P)H, oxygen as acceptor"/>
    <property type="evidence" value="ECO:0007669"/>
    <property type="project" value="TreeGrafter"/>
</dbReference>
<dbReference type="SUPFAM" id="SSF51735">
    <property type="entry name" value="NAD(P)-binding Rossmann-fold domains"/>
    <property type="match status" value="1"/>
</dbReference>
<dbReference type="EMBL" id="VFMO01000001">
    <property type="protein sequence ID" value="TQJ15649.1"/>
    <property type="molecule type" value="Genomic_DNA"/>
</dbReference>
<protein>
    <submittedName>
        <fullName evidence="3">SDR family mycofactocin-dependent oxidoreductase</fullName>
    </submittedName>
</protein>
<gene>
    <name evidence="3" type="ORF">FB459_3207</name>
</gene>
<evidence type="ECO:0000313" key="3">
    <source>
        <dbReference type="EMBL" id="TQJ15649.1"/>
    </source>
</evidence>
<dbReference type="InterPro" id="IPR030981">
    <property type="entry name" value="SDR_subfam_2"/>
</dbReference>
<organism evidence="3 4">
    <name type="scientific">Yimella lutea</name>
    <dbReference type="NCBI Taxonomy" id="587872"/>
    <lineage>
        <taxon>Bacteria</taxon>
        <taxon>Bacillati</taxon>
        <taxon>Actinomycetota</taxon>
        <taxon>Actinomycetes</taxon>
        <taxon>Micrococcales</taxon>
        <taxon>Dermacoccaceae</taxon>
        <taxon>Yimella</taxon>
    </lineage>
</organism>
<dbReference type="Gene3D" id="3.40.50.720">
    <property type="entry name" value="NAD(P)-binding Rossmann-like Domain"/>
    <property type="match status" value="1"/>
</dbReference>
<keyword evidence="4" id="KW-1185">Reference proteome</keyword>
<evidence type="ECO:0000256" key="2">
    <source>
        <dbReference type="ARBA" id="ARBA00023002"/>
    </source>
</evidence>
<dbReference type="InterPro" id="IPR002347">
    <property type="entry name" value="SDR_fam"/>
</dbReference>
<evidence type="ECO:0000256" key="1">
    <source>
        <dbReference type="ARBA" id="ARBA00006484"/>
    </source>
</evidence>
<dbReference type="NCBIfam" id="TIGR04504">
    <property type="entry name" value="SDR_subfam_2"/>
    <property type="match status" value="1"/>
</dbReference>
<sequence>MSLAVVTGAARGMGAATVSRLVARGWTVLALDACLGDSEPGAVQATQADLDAVVAAHQGRAIGAVVDVRSPELLRDAIDHAVVEHGPLVAVVAAAAIIDGGDDLWLTDPGVLDRLWETDLVGVLNTAAATVPHLLAAAEAGQQPTFCAIASAAGHRGLWHLGAYCIVKHAVVGLVRGLAADLHGRGVTVVGVSPGSTDTDMLTATAGLYGLSDVAELAQRQTTGRPLSADELAGVIDAACTLGPAVHGSVLDASAGMR</sequence>
<dbReference type="Proteomes" id="UP000320806">
    <property type="component" value="Unassembled WGS sequence"/>
</dbReference>
<comment type="similarity">
    <text evidence="1">Belongs to the short-chain dehydrogenases/reductases (SDR) family.</text>
</comment>
<dbReference type="PANTHER" id="PTHR43008:SF4">
    <property type="entry name" value="CHAIN DEHYDROGENASE, PUTATIVE (AFU_ORTHOLOGUE AFUA_4G08710)-RELATED"/>
    <property type="match status" value="1"/>
</dbReference>
<keyword evidence="2" id="KW-0560">Oxidoreductase</keyword>
<dbReference type="InterPro" id="IPR036291">
    <property type="entry name" value="NAD(P)-bd_dom_sf"/>
</dbReference>
<dbReference type="AlphaFoldDB" id="A0A542EJY8"/>
<dbReference type="Pfam" id="PF00106">
    <property type="entry name" value="adh_short"/>
    <property type="match status" value="1"/>
</dbReference>
<evidence type="ECO:0000313" key="4">
    <source>
        <dbReference type="Proteomes" id="UP000320806"/>
    </source>
</evidence>
<dbReference type="NCBIfam" id="NF040491">
    <property type="entry name" value="SDR_subfam_4"/>
    <property type="match status" value="1"/>
</dbReference>
<name>A0A542EJY8_9MICO</name>
<proteinExistence type="inferred from homology"/>
<accession>A0A542EJY8</accession>
<dbReference type="OrthoDB" id="151996at2"/>